<comment type="similarity">
    <text evidence="1">Belongs to the patched family.</text>
</comment>
<keyword evidence="2" id="KW-0812">Transmembrane</keyword>
<dbReference type="PANTHER" id="PTHR10796:SF92">
    <property type="entry name" value="PATCHED-RELATED, ISOFORM A"/>
    <property type="match status" value="1"/>
</dbReference>
<dbReference type="AlphaFoldDB" id="A0A699YLX5"/>
<feature type="transmembrane region" description="Helical" evidence="2">
    <location>
        <begin position="425"/>
        <end position="443"/>
    </location>
</feature>
<organism evidence="4 5">
    <name type="scientific">Haematococcus lacustris</name>
    <name type="common">Green alga</name>
    <name type="synonym">Haematococcus pluvialis</name>
    <dbReference type="NCBI Taxonomy" id="44745"/>
    <lineage>
        <taxon>Eukaryota</taxon>
        <taxon>Viridiplantae</taxon>
        <taxon>Chlorophyta</taxon>
        <taxon>core chlorophytes</taxon>
        <taxon>Chlorophyceae</taxon>
        <taxon>CS clade</taxon>
        <taxon>Chlamydomonadales</taxon>
        <taxon>Haematococcaceae</taxon>
        <taxon>Haematococcus</taxon>
    </lineage>
</organism>
<keyword evidence="5" id="KW-1185">Reference proteome</keyword>
<proteinExistence type="inferred from homology"/>
<comment type="caution">
    <text evidence="4">The sequence shown here is derived from an EMBL/GenBank/DDBJ whole genome shotgun (WGS) entry which is preliminary data.</text>
</comment>
<feature type="domain" description="SSD" evidence="3">
    <location>
        <begin position="362"/>
        <end position="522"/>
    </location>
</feature>
<evidence type="ECO:0000256" key="2">
    <source>
        <dbReference type="SAM" id="Phobius"/>
    </source>
</evidence>
<feature type="transmembrane region" description="Helical" evidence="2">
    <location>
        <begin position="118"/>
        <end position="138"/>
    </location>
</feature>
<dbReference type="Proteomes" id="UP000485058">
    <property type="component" value="Unassembled WGS sequence"/>
</dbReference>
<evidence type="ECO:0000313" key="4">
    <source>
        <dbReference type="EMBL" id="GFH08868.1"/>
    </source>
</evidence>
<keyword evidence="2" id="KW-0472">Membrane</keyword>
<dbReference type="InterPro" id="IPR053958">
    <property type="entry name" value="HMGCR/SNAP/NPC1-like_SSD"/>
</dbReference>
<dbReference type="Pfam" id="PF12349">
    <property type="entry name" value="Sterol-sensing"/>
    <property type="match status" value="1"/>
</dbReference>
<feature type="transmembrane region" description="Helical" evidence="2">
    <location>
        <begin position="363"/>
        <end position="381"/>
    </location>
</feature>
<evidence type="ECO:0000259" key="3">
    <source>
        <dbReference type="PROSITE" id="PS50156"/>
    </source>
</evidence>
<dbReference type="PANTHER" id="PTHR10796">
    <property type="entry name" value="PATCHED-RELATED"/>
    <property type="match status" value="1"/>
</dbReference>
<accession>A0A699YLX5</accession>
<keyword evidence="2" id="KW-1133">Transmembrane helix</keyword>
<feature type="transmembrane region" description="Helical" evidence="2">
    <location>
        <begin position="464"/>
        <end position="488"/>
    </location>
</feature>
<reference evidence="4 5" key="1">
    <citation type="submission" date="2020-02" db="EMBL/GenBank/DDBJ databases">
        <title>Draft genome sequence of Haematococcus lacustris strain NIES-144.</title>
        <authorList>
            <person name="Morimoto D."/>
            <person name="Nakagawa S."/>
            <person name="Yoshida T."/>
            <person name="Sawayama S."/>
        </authorList>
    </citation>
    <scope>NUCLEOTIDE SEQUENCE [LARGE SCALE GENOMIC DNA]</scope>
    <source>
        <strain evidence="4 5">NIES-144</strain>
    </source>
</reference>
<protein>
    <recommendedName>
        <fullName evidence="3">SSD domain-containing protein</fullName>
    </recommendedName>
</protein>
<dbReference type="EMBL" id="BLLF01000190">
    <property type="protein sequence ID" value="GFH08868.1"/>
    <property type="molecule type" value="Genomic_DNA"/>
</dbReference>
<feature type="transmembrane region" description="Helical" evidence="2">
    <location>
        <begin position="864"/>
        <end position="884"/>
    </location>
</feature>
<name>A0A699YLX5_HAELA</name>
<feature type="transmembrane region" description="Helical" evidence="2">
    <location>
        <begin position="500"/>
        <end position="522"/>
    </location>
</feature>
<feature type="transmembrane region" description="Helical" evidence="2">
    <location>
        <begin position="841"/>
        <end position="858"/>
    </location>
</feature>
<feature type="transmembrane region" description="Helical" evidence="2">
    <location>
        <begin position="393"/>
        <end position="419"/>
    </location>
</feature>
<evidence type="ECO:0000256" key="1">
    <source>
        <dbReference type="ARBA" id="ARBA00005585"/>
    </source>
</evidence>
<dbReference type="InterPro" id="IPR000731">
    <property type="entry name" value="SSD"/>
</dbReference>
<evidence type="ECO:0000313" key="5">
    <source>
        <dbReference type="Proteomes" id="UP000485058"/>
    </source>
</evidence>
<gene>
    <name evidence="4" type="ORF">HaLaN_03903</name>
</gene>
<dbReference type="PROSITE" id="PS50156">
    <property type="entry name" value="SSD"/>
    <property type="match status" value="1"/>
</dbReference>
<dbReference type="GO" id="GO:0016020">
    <property type="term" value="C:membrane"/>
    <property type="evidence" value="ECO:0007669"/>
    <property type="project" value="TreeGrafter"/>
</dbReference>
<sequence length="964" mass="106315">MKWKRGAHGAGWNHTQKSSLCASGCQCEAATRPSYLRQLYAHRMRIAVAPAKLRVQPLGESTAPAIASDNSPKMTDHGKPRNAMQRAWDRYEGSMSGAVGTVSAASGRLGAFTARRPWLVIAVSVIASLVICVGFARFRLENESDVLWVPQKGKAVDDKKYVQSNYPQGRQGASFYARLKPEQYQAFNGTDNVLQLSTTWEMFQLHQKVMAIAVTGGNRTYTFTDVCLRSIDNTCDSKSGYLWYWYKDFTYFLNAVQGSATDPRVGNETAFRQQVSSTTYPDGNGPCPGPLWAQLPLAQPWHLAFIDLMKSEMPKQQFITYTFITGSSVGEELGKSITGVSVTALTSACNQYQPSSPHQLQDFALVIISLLVFIAIALAFLSKFDMVKTRTTLALLGVFLVALGIASGWGWGLIFGMPFTPLQQLSPFILLGMGIDVLFILIKSYEIIVQREPGLSLEASFSKLMSTAGLSVQVTLMASSVAFALGAVDDLNSVKWFSAFASLNTAMILVLMMTAFVGMMVLTERRIKRGRFDFCCCFGRDPEPDVVTGLPVAAPVNGTVQISAFAGAYGHQNTTKMLADDDVKDESWIKVFFRKCSVPQHSLGEDLRGAVLCRLGDPFVDQHIQDEVWSTLGRPCPGWLATYAQQVGEPVGLYFRGIDPSDPAIQYKMLKAYDMALSCPMINASTTAFTSPWLIRFLKFAQDANATIALPNNNCEYPPTIEAWQAVLTALHEDTPDMHNAACSPIHSYLWSATRRGNDILLKSDGTIRDSRFTMSQVASMGDDRFFTHLLNAVRPLEKDINKAVFQQENDAAGTYSCFVYGSNYVFAEGDKLLPDQALEYFLLALAGIFVVTTFMLINPIASLLMVVGVGLVILYLFGELFALNIRFNQVSASWQHCIKRVGGGDVRSRQLLWCYSLGMLYVHNSDPKTGHQFQVPLPGLKGPEIRVVIMGSIGNYNKHRTGL</sequence>
<dbReference type="SUPFAM" id="SSF82866">
    <property type="entry name" value="Multidrug efflux transporter AcrB transmembrane domain"/>
    <property type="match status" value="1"/>
</dbReference>
<dbReference type="InterPro" id="IPR051697">
    <property type="entry name" value="Patched_domain-protein"/>
</dbReference>